<dbReference type="InterPro" id="IPR037066">
    <property type="entry name" value="Plug_dom_sf"/>
</dbReference>
<feature type="region of interest" description="Disordered" evidence="10">
    <location>
        <begin position="94"/>
        <end position="113"/>
    </location>
</feature>
<name>A0ABS0SRR9_9CAUL</name>
<reference evidence="14 15" key="1">
    <citation type="submission" date="2020-11" db="EMBL/GenBank/DDBJ databases">
        <title>genome sequence of strain KACC 18849.</title>
        <authorList>
            <person name="Gao J."/>
            <person name="Zhang X."/>
        </authorList>
    </citation>
    <scope>NUCLEOTIDE SEQUENCE [LARGE SCALE GENOMIC DNA]</scope>
    <source>
        <strain evidence="14 15">KACC 18849</strain>
    </source>
</reference>
<feature type="domain" description="TonB-dependent receptor plug" evidence="13">
    <location>
        <begin position="66"/>
        <end position="170"/>
    </location>
</feature>
<comment type="caution">
    <text evidence="14">The sequence shown here is derived from an EMBL/GenBank/DDBJ whole genome shotgun (WGS) entry which is preliminary data.</text>
</comment>
<keyword evidence="6 8" id="KW-0472">Membrane</keyword>
<keyword evidence="2 8" id="KW-0813">Transport</keyword>
<evidence type="ECO:0000256" key="11">
    <source>
        <dbReference type="SAM" id="SignalP"/>
    </source>
</evidence>
<dbReference type="PROSITE" id="PS52016">
    <property type="entry name" value="TONB_DEPENDENT_REC_3"/>
    <property type="match status" value="1"/>
</dbReference>
<dbReference type="Gene3D" id="2.170.130.10">
    <property type="entry name" value="TonB-dependent receptor, plug domain"/>
    <property type="match status" value="1"/>
</dbReference>
<evidence type="ECO:0000313" key="14">
    <source>
        <dbReference type="EMBL" id="MBI1682164.1"/>
    </source>
</evidence>
<evidence type="ECO:0000259" key="13">
    <source>
        <dbReference type="Pfam" id="PF07715"/>
    </source>
</evidence>
<evidence type="ECO:0000256" key="7">
    <source>
        <dbReference type="ARBA" id="ARBA00023237"/>
    </source>
</evidence>
<dbReference type="InterPro" id="IPR036942">
    <property type="entry name" value="Beta-barrel_TonB_sf"/>
</dbReference>
<evidence type="ECO:0000256" key="2">
    <source>
        <dbReference type="ARBA" id="ARBA00022448"/>
    </source>
</evidence>
<evidence type="ECO:0000313" key="15">
    <source>
        <dbReference type="Proteomes" id="UP000639859"/>
    </source>
</evidence>
<evidence type="ECO:0000256" key="10">
    <source>
        <dbReference type="SAM" id="MobiDB-lite"/>
    </source>
</evidence>
<dbReference type="RefSeq" id="WP_198574136.1">
    <property type="nucleotide sequence ID" value="NZ_JADWOX010000001.1"/>
</dbReference>
<keyword evidence="11" id="KW-0732">Signal</keyword>
<evidence type="ECO:0000256" key="6">
    <source>
        <dbReference type="ARBA" id="ARBA00023136"/>
    </source>
</evidence>
<organism evidence="14 15">
    <name type="scientific">Caulobacter hibisci</name>
    <dbReference type="NCBI Taxonomy" id="2035993"/>
    <lineage>
        <taxon>Bacteria</taxon>
        <taxon>Pseudomonadati</taxon>
        <taxon>Pseudomonadota</taxon>
        <taxon>Alphaproteobacteria</taxon>
        <taxon>Caulobacterales</taxon>
        <taxon>Caulobacteraceae</taxon>
        <taxon>Caulobacter</taxon>
    </lineage>
</organism>
<dbReference type="Pfam" id="PF07715">
    <property type="entry name" value="Plug"/>
    <property type="match status" value="1"/>
</dbReference>
<keyword evidence="5 9" id="KW-0798">TonB box</keyword>
<dbReference type="SUPFAM" id="SSF56935">
    <property type="entry name" value="Porins"/>
    <property type="match status" value="1"/>
</dbReference>
<feature type="chain" id="PRO_5047367372" evidence="11">
    <location>
        <begin position="27"/>
        <end position="982"/>
    </location>
</feature>
<evidence type="ECO:0000256" key="5">
    <source>
        <dbReference type="ARBA" id="ARBA00023077"/>
    </source>
</evidence>
<keyword evidence="14" id="KW-0675">Receptor</keyword>
<proteinExistence type="inferred from homology"/>
<keyword evidence="3 8" id="KW-1134">Transmembrane beta strand</keyword>
<evidence type="ECO:0000256" key="4">
    <source>
        <dbReference type="ARBA" id="ARBA00022692"/>
    </source>
</evidence>
<dbReference type="InterPro" id="IPR000531">
    <property type="entry name" value="Beta-barrel_TonB"/>
</dbReference>
<dbReference type="EMBL" id="JADWOX010000001">
    <property type="protein sequence ID" value="MBI1682164.1"/>
    <property type="molecule type" value="Genomic_DNA"/>
</dbReference>
<dbReference type="Gene3D" id="2.40.170.20">
    <property type="entry name" value="TonB-dependent receptor, beta-barrel domain"/>
    <property type="match status" value="1"/>
</dbReference>
<evidence type="ECO:0000256" key="9">
    <source>
        <dbReference type="RuleBase" id="RU003357"/>
    </source>
</evidence>
<evidence type="ECO:0000256" key="8">
    <source>
        <dbReference type="PROSITE-ProRule" id="PRU01360"/>
    </source>
</evidence>
<comment type="subcellular location">
    <subcellularLocation>
        <location evidence="1 8">Cell outer membrane</location>
        <topology evidence="1 8">Multi-pass membrane protein</topology>
    </subcellularLocation>
</comment>
<dbReference type="PANTHER" id="PTHR47234:SF2">
    <property type="entry name" value="TONB-DEPENDENT RECEPTOR"/>
    <property type="match status" value="1"/>
</dbReference>
<gene>
    <name evidence="14" type="ORF">I4Q42_00605</name>
</gene>
<keyword evidence="4 8" id="KW-0812">Transmembrane</keyword>
<accession>A0ABS0SRR9</accession>
<feature type="compositionally biased region" description="Polar residues" evidence="10">
    <location>
        <begin position="96"/>
        <end position="108"/>
    </location>
</feature>
<dbReference type="PANTHER" id="PTHR47234">
    <property type="match status" value="1"/>
</dbReference>
<comment type="similarity">
    <text evidence="8 9">Belongs to the TonB-dependent receptor family.</text>
</comment>
<feature type="signal peptide" evidence="11">
    <location>
        <begin position="1"/>
        <end position="26"/>
    </location>
</feature>
<dbReference type="InterPro" id="IPR012910">
    <property type="entry name" value="Plug_dom"/>
</dbReference>
<dbReference type="Proteomes" id="UP000639859">
    <property type="component" value="Unassembled WGS sequence"/>
</dbReference>
<feature type="domain" description="TonB-dependent receptor-like beta-barrel" evidence="12">
    <location>
        <begin position="413"/>
        <end position="940"/>
    </location>
</feature>
<evidence type="ECO:0000256" key="1">
    <source>
        <dbReference type="ARBA" id="ARBA00004571"/>
    </source>
</evidence>
<sequence length="982" mass="104907">MRTKKVRLAALGGAAAIALLSGLAIAPLAAAQTTGQTSGPAAEDAATVEAVVVTGSRIKRPNLVSASPMTVVGGDEVKLQGATSVESVLNRLPQFTADSNENGSNGSDGTARVNLRNMGSSRVLVLVDGQRMLPTEAADVNFIPSALVDRVDVVTGGASAVYGSDAVSGVVNFILKRDLDGLRLDAQYSLAQHTNDNAYPRSLISQANYKLPEKNVTDGGKIDVNLAIGMNAPSGKGNVTFYVGYRELKPVTQDSRDYSACGLNLAGSNNNALVCGGSSNNEYGLFTLLSGPNAGQTLNNTKDGAKTWVPYDSSFLYNYAPTNYIQRSDARYTAGAFAHYELNPAVEAYGSLMFMDDHTFSQAAPSALFQGTTFKINCDNPLMSASQAATLCGSAAGTSVSQDAFIGYRLTGPGSSPRRDDLRHTDYRINAGLRGKLAQGWSYDASFLFSTVILDESYKNNVDNAKALKALQVVNVNGTPTCKSVIDGTDPNCVPIDVFKYQGLSAAAYKYLYAPTYTHGVQREKVLSASLNGDLGQYGLKTPWAEDGAALALGVEHRREELKFEADALAQAAGTKESSGAFSVSELYGEVDLPLVQDAPFIKALSLNAGYRTSKYDYLDDRVSTYKVELQYAPTSDVRFRASYNRAVRAANISELYAPQGLGNVAAVDPCSGPTPKASAAACALTGVTAAQYGKIPDCPAETCVTQGGGNPDLKPEVADTRTAGVVLTPRFLPGFSMSLDYFDIYVDQYIGAVDAPTVINQCVQTSNPYFCSLFHRDPTSGVLFGDRGYIIATNQNTGFLQTSGLDVTGNYRLDLSSLGNFGDVDFSFVGTYLNSRKIEQLPGLGSYNCKGLFGPTCGQPNPAWRHQMRATWNLPWIAASLSANWRYFGATDLSSNDSNPFLQGDYVEINRKIKAYNYLDLAANWKVREQLTLRGGINNAFDKDPPVIAAGLLSSFGNGNTYPGVYDPMGRTLFVGLTMDF</sequence>
<dbReference type="Pfam" id="PF00593">
    <property type="entry name" value="TonB_dep_Rec_b-barrel"/>
    <property type="match status" value="1"/>
</dbReference>
<keyword evidence="15" id="KW-1185">Reference proteome</keyword>
<keyword evidence="7 8" id="KW-0998">Cell outer membrane</keyword>
<evidence type="ECO:0000259" key="12">
    <source>
        <dbReference type="Pfam" id="PF00593"/>
    </source>
</evidence>
<evidence type="ECO:0000256" key="3">
    <source>
        <dbReference type="ARBA" id="ARBA00022452"/>
    </source>
</evidence>
<dbReference type="InterPro" id="IPR039426">
    <property type="entry name" value="TonB-dep_rcpt-like"/>
</dbReference>
<protein>
    <submittedName>
        <fullName evidence="14">TonB-dependent receptor</fullName>
    </submittedName>
</protein>